<proteinExistence type="inferred from homology"/>
<comment type="similarity">
    <text evidence="6">Belongs to the cytochrome P450 family.</text>
</comment>
<dbReference type="GO" id="GO:0004497">
    <property type="term" value="F:monooxygenase activity"/>
    <property type="evidence" value="ECO:0007669"/>
    <property type="project" value="UniProtKB-KW"/>
</dbReference>
<dbReference type="InterPro" id="IPR002401">
    <property type="entry name" value="Cyt_P450_E_grp-I"/>
</dbReference>
<reference evidence="8 9" key="1">
    <citation type="submission" date="2024-04" db="EMBL/GenBank/DDBJ databases">
        <title>Phyllosticta paracitricarpa is synonymous to the EU quarantine fungus P. citricarpa based on phylogenomic analyses.</title>
        <authorList>
            <consortium name="Lawrence Berkeley National Laboratory"/>
            <person name="Van Ingen-Buijs V.A."/>
            <person name="Van Westerhoven A.C."/>
            <person name="Haridas S."/>
            <person name="Skiadas P."/>
            <person name="Martin F."/>
            <person name="Groenewald J.Z."/>
            <person name="Crous P.W."/>
            <person name="Seidl M.F."/>
        </authorList>
    </citation>
    <scope>NUCLEOTIDE SEQUENCE [LARGE SCALE GENOMIC DNA]</scope>
    <source>
        <strain evidence="8 9">CBS 123371</strain>
    </source>
</reference>
<evidence type="ECO:0000256" key="5">
    <source>
        <dbReference type="ARBA" id="ARBA00023033"/>
    </source>
</evidence>
<dbReference type="PANTHER" id="PTHR24303">
    <property type="entry name" value="HEME-BINDING MONOOXYGENASE FAMILY"/>
    <property type="match status" value="1"/>
</dbReference>
<keyword evidence="7" id="KW-0812">Transmembrane</keyword>
<keyword evidence="6" id="KW-0349">Heme</keyword>
<dbReference type="EMBL" id="JBBPHU010000003">
    <property type="protein sequence ID" value="KAK7520409.1"/>
    <property type="molecule type" value="Genomic_DNA"/>
</dbReference>
<feature type="transmembrane region" description="Helical" evidence="7">
    <location>
        <begin position="42"/>
        <end position="61"/>
    </location>
</feature>
<keyword evidence="7" id="KW-1133">Transmembrane helix</keyword>
<dbReference type="PROSITE" id="PS00086">
    <property type="entry name" value="CYTOCHROME_P450"/>
    <property type="match status" value="1"/>
</dbReference>
<evidence type="ECO:0000313" key="8">
    <source>
        <dbReference type="EMBL" id="KAK7520409.1"/>
    </source>
</evidence>
<dbReference type="PANTHER" id="PTHR24303:SF31">
    <property type="entry name" value="CYTOCHROME P450 307A1-RELATED"/>
    <property type="match status" value="1"/>
</dbReference>
<gene>
    <name evidence="8" type="ORF">IWZ03DRAFT_358484</name>
</gene>
<dbReference type="Pfam" id="PF00067">
    <property type="entry name" value="p450"/>
    <property type="match status" value="1"/>
</dbReference>
<dbReference type="SUPFAM" id="SSF48264">
    <property type="entry name" value="Cytochrome P450"/>
    <property type="match status" value="1"/>
</dbReference>
<dbReference type="Gene3D" id="1.10.630.10">
    <property type="entry name" value="Cytochrome P450"/>
    <property type="match status" value="1"/>
</dbReference>
<organism evidence="8 9">
    <name type="scientific">Phyllosticta citriasiana</name>
    <dbReference type="NCBI Taxonomy" id="595635"/>
    <lineage>
        <taxon>Eukaryota</taxon>
        <taxon>Fungi</taxon>
        <taxon>Dikarya</taxon>
        <taxon>Ascomycota</taxon>
        <taxon>Pezizomycotina</taxon>
        <taxon>Dothideomycetes</taxon>
        <taxon>Dothideomycetes incertae sedis</taxon>
        <taxon>Botryosphaeriales</taxon>
        <taxon>Phyllostictaceae</taxon>
        <taxon>Phyllosticta</taxon>
    </lineage>
</organism>
<comment type="caution">
    <text evidence="8">The sequence shown here is derived from an EMBL/GenBank/DDBJ whole genome shotgun (WGS) entry which is preliminary data.</text>
</comment>
<dbReference type="InterPro" id="IPR017972">
    <property type="entry name" value="Cyt_P450_CS"/>
</dbReference>
<dbReference type="InterPro" id="IPR001128">
    <property type="entry name" value="Cyt_P450"/>
</dbReference>
<protein>
    <submittedName>
        <fullName evidence="8">Cytochrome P450 monooxygenase GliC2</fullName>
    </submittedName>
</protein>
<keyword evidence="9" id="KW-1185">Reference proteome</keyword>
<evidence type="ECO:0000313" key="9">
    <source>
        <dbReference type="Proteomes" id="UP001363622"/>
    </source>
</evidence>
<sequence>MSSNDLWAVVLSKAQLKSHGLGKAFSKALPHLSISQSVPPSTIGTIAGGLALLIFVILVLYKNPQIISAVLHILQPYLDWSTKIKTADGKKTMDGPKYQWPHGNTLEKFFDHRKKSDEWLKEYGKTYRIWAGTFSEVVITTPEDVANFFSDASQHRKTFTTRGGWALTNVMGHAVGFISGDRWREVRKSVDPLLTNTIAMRQMGQINRSGQEFVERIRESRVDPGSNNDKSFVIDAAKSLMPFPLMETSRVLFGDMTDTEKKELWDIGQIFMLISITTLKAGLARRRPTRMMYTPFQYGIGLEYSKRWKAWNMMMRSARFDRPELPIMKLWRDVALGKITEDELLQTVAEATYANLDITAHVLVSACIMLADAVEVQKDLVAEIDANRHDQQSYLARKDTLLHFIILESLRLQPTLPFSFPEEATVDKVLGGYFIPKGTSVISDTYGINIRNPFWGADSKQYRPMRFKGLTQNDLRYNLYTFGYGSRKCMGQFFADKQLRSVLMHLYDNYEVLCKDDSKVEGAFKTDKSTWVGMFDVELLLNERLPRF</sequence>
<dbReference type="Proteomes" id="UP001363622">
    <property type="component" value="Unassembled WGS sequence"/>
</dbReference>
<evidence type="ECO:0000256" key="1">
    <source>
        <dbReference type="ARBA" id="ARBA00001971"/>
    </source>
</evidence>
<comment type="cofactor">
    <cofactor evidence="1">
        <name>heme</name>
        <dbReference type="ChEBI" id="CHEBI:30413"/>
    </cofactor>
</comment>
<evidence type="ECO:0000256" key="7">
    <source>
        <dbReference type="SAM" id="Phobius"/>
    </source>
</evidence>
<accession>A0ABR1KS99</accession>
<keyword evidence="7" id="KW-0472">Membrane</keyword>
<keyword evidence="5 6" id="KW-0503">Monooxygenase</keyword>
<evidence type="ECO:0000256" key="4">
    <source>
        <dbReference type="ARBA" id="ARBA00023004"/>
    </source>
</evidence>
<evidence type="ECO:0000256" key="3">
    <source>
        <dbReference type="ARBA" id="ARBA00023002"/>
    </source>
</evidence>
<keyword evidence="4 6" id="KW-0408">Iron</keyword>
<keyword evidence="3 6" id="KW-0560">Oxidoreductase</keyword>
<evidence type="ECO:0000256" key="2">
    <source>
        <dbReference type="ARBA" id="ARBA00022723"/>
    </source>
</evidence>
<dbReference type="PRINTS" id="PR00463">
    <property type="entry name" value="EP450I"/>
</dbReference>
<name>A0ABR1KS99_9PEZI</name>
<evidence type="ECO:0000256" key="6">
    <source>
        <dbReference type="RuleBase" id="RU000461"/>
    </source>
</evidence>
<dbReference type="InterPro" id="IPR036396">
    <property type="entry name" value="Cyt_P450_sf"/>
</dbReference>
<keyword evidence="2 6" id="KW-0479">Metal-binding</keyword>